<comment type="caution">
    <text evidence="1">The sequence shown here is derived from an EMBL/GenBank/DDBJ whole genome shotgun (WGS) entry which is preliminary data.</text>
</comment>
<reference evidence="1 2" key="1">
    <citation type="submission" date="2016-04" db="EMBL/GenBank/DDBJ databases">
        <authorList>
            <person name="Evans L.H."/>
            <person name="Alamgir A."/>
            <person name="Owens N."/>
            <person name="Weber N.D."/>
            <person name="Virtaneva K."/>
            <person name="Barbian K."/>
            <person name="Babar A."/>
            <person name="Rosenke K."/>
        </authorList>
    </citation>
    <scope>NUCLEOTIDE SEQUENCE [LARGE SCALE GENOMIC DNA]</scope>
    <source>
        <strain evidence="1 2">LMa1</strain>
    </source>
</reference>
<accession>A0A1B7LAE5</accession>
<protein>
    <recommendedName>
        <fullName evidence="3">CRISPR-associated protein</fullName>
    </recommendedName>
</protein>
<sequence>MKWTLHRWVWQLQSPLFIGMPPSGALNRCRLYIPARVMWGAFTAEIARSRAQSNPDNIDELYKAVGDDLKEKVRFSYLYPAEYTADRWLAWLPRYESGKGQSWRREDWNSTESIEIDRMFRSRILNVRPGTAIDPGTNSAADGTLHETECIQPYWCDGGKPLSSVAMAGYVFVKSGDPALDEVMGLVTIFIGGDTRYGLGNLKQVDWGQTEKFFAMPVDLDHDDFPIVAGDRVLAHAVGTCRMKGALALLAGWDRLSGDRLVPVYREPLWVPGSACDNPGEQIKWAINADGIWQEQH</sequence>
<dbReference type="EMBL" id="LYVF01000203">
    <property type="protein sequence ID" value="OAT79299.1"/>
    <property type="molecule type" value="Genomic_DNA"/>
</dbReference>
<evidence type="ECO:0008006" key="3">
    <source>
        <dbReference type="Google" id="ProtNLM"/>
    </source>
</evidence>
<proteinExistence type="predicted"/>
<dbReference type="AlphaFoldDB" id="A0A1B7LAE5"/>
<evidence type="ECO:0000313" key="2">
    <source>
        <dbReference type="Proteomes" id="UP000078532"/>
    </source>
</evidence>
<organism evidence="1 2">
    <name type="scientific">Desulfotomaculum copahuensis</name>
    <dbReference type="NCBI Taxonomy" id="1838280"/>
    <lineage>
        <taxon>Bacteria</taxon>
        <taxon>Bacillati</taxon>
        <taxon>Bacillota</taxon>
        <taxon>Clostridia</taxon>
        <taxon>Eubacteriales</taxon>
        <taxon>Desulfotomaculaceae</taxon>
        <taxon>Desulfotomaculum</taxon>
    </lineage>
</organism>
<gene>
    <name evidence="1" type="ORF">A6M21_16320</name>
</gene>
<dbReference type="Proteomes" id="UP000078532">
    <property type="component" value="Unassembled WGS sequence"/>
</dbReference>
<keyword evidence="2" id="KW-1185">Reference proteome</keyword>
<dbReference type="STRING" id="1838280.A6M21_16320"/>
<name>A0A1B7LAE5_9FIRM</name>
<evidence type="ECO:0000313" key="1">
    <source>
        <dbReference type="EMBL" id="OAT79299.1"/>
    </source>
</evidence>